<proteinExistence type="predicted"/>
<sequence length="161" mass="20173">MEIILFQAFFNQQLRRFKKEYKYNQNHFTQMQLLLIANDLQYERYYIGLKQSEIRNELFRLSEKERLLREKGYQDRFRLAWKKCQCGNDWTFMHLTLYDSKLNEEFEKFEEELESYLLSGSQIYLMQFYQDYMCEKIQILNEKFYELIQKNYKPSEEMEIE</sequence>
<organism evidence="1 2">
    <name type="scientific">Paramecium primaurelia</name>
    <dbReference type="NCBI Taxonomy" id="5886"/>
    <lineage>
        <taxon>Eukaryota</taxon>
        <taxon>Sar</taxon>
        <taxon>Alveolata</taxon>
        <taxon>Ciliophora</taxon>
        <taxon>Intramacronucleata</taxon>
        <taxon>Oligohymenophorea</taxon>
        <taxon>Peniculida</taxon>
        <taxon>Parameciidae</taxon>
        <taxon>Paramecium</taxon>
    </lineage>
</organism>
<gene>
    <name evidence="1" type="ORF">PPRIM_AZ9-3.1.T0910026</name>
</gene>
<dbReference type="AlphaFoldDB" id="A0A8S1NYQ0"/>
<keyword evidence="2" id="KW-1185">Reference proteome</keyword>
<name>A0A8S1NYQ0_PARPR</name>
<dbReference type="EMBL" id="CAJJDM010000094">
    <property type="protein sequence ID" value="CAD8092584.1"/>
    <property type="molecule type" value="Genomic_DNA"/>
</dbReference>
<protein>
    <submittedName>
        <fullName evidence="1">Uncharacterized protein</fullName>
    </submittedName>
</protein>
<dbReference type="Proteomes" id="UP000688137">
    <property type="component" value="Unassembled WGS sequence"/>
</dbReference>
<reference evidence="1" key="1">
    <citation type="submission" date="2021-01" db="EMBL/GenBank/DDBJ databases">
        <authorList>
            <consortium name="Genoscope - CEA"/>
            <person name="William W."/>
        </authorList>
    </citation>
    <scope>NUCLEOTIDE SEQUENCE</scope>
</reference>
<accession>A0A8S1NYQ0</accession>
<evidence type="ECO:0000313" key="2">
    <source>
        <dbReference type="Proteomes" id="UP000688137"/>
    </source>
</evidence>
<comment type="caution">
    <text evidence="1">The sequence shown here is derived from an EMBL/GenBank/DDBJ whole genome shotgun (WGS) entry which is preliminary data.</text>
</comment>
<evidence type="ECO:0000313" key="1">
    <source>
        <dbReference type="EMBL" id="CAD8092584.1"/>
    </source>
</evidence>